<protein>
    <submittedName>
        <fullName evidence="2">CHCH5 protein</fullName>
    </submittedName>
</protein>
<dbReference type="PROSITE" id="PS51808">
    <property type="entry name" value="CHCH"/>
    <property type="match status" value="1"/>
</dbReference>
<dbReference type="GO" id="GO:0045333">
    <property type="term" value="P:cellular respiration"/>
    <property type="evidence" value="ECO:0007669"/>
    <property type="project" value="TreeGrafter"/>
</dbReference>
<dbReference type="InterPro" id="IPR031731">
    <property type="entry name" value="CX9C"/>
</dbReference>
<dbReference type="Gene3D" id="1.10.287.2900">
    <property type="match status" value="2"/>
</dbReference>
<name>A0A8J7P2F8_ATRSP</name>
<dbReference type="PANTHER" id="PTHR47106">
    <property type="entry name" value="COILED-COIL-HELIX-COILED-COIL-HELIX DOMAIN-CONTAINING PROTEIN 5"/>
    <property type="match status" value="1"/>
</dbReference>
<accession>A0A8J7P2F8</accession>
<reference evidence="2" key="1">
    <citation type="journal article" date="2021" name="Cell">
        <title>Tracing the genetic footprints of vertebrate landing in non-teleost ray-finned fishes.</title>
        <authorList>
            <person name="Bi X."/>
            <person name="Wang K."/>
            <person name="Yang L."/>
            <person name="Pan H."/>
            <person name="Jiang H."/>
            <person name="Wei Q."/>
            <person name="Fang M."/>
            <person name="Yu H."/>
            <person name="Zhu C."/>
            <person name="Cai Y."/>
            <person name="He Y."/>
            <person name="Gan X."/>
            <person name="Zeng H."/>
            <person name="Yu D."/>
            <person name="Zhu Y."/>
            <person name="Jiang H."/>
            <person name="Qiu Q."/>
            <person name="Yang H."/>
            <person name="Zhang Y.E."/>
            <person name="Wang W."/>
            <person name="Zhu M."/>
            <person name="He S."/>
            <person name="Zhang G."/>
        </authorList>
    </citation>
    <scope>NUCLEOTIDE SEQUENCE</scope>
    <source>
        <strain evidence="2">Allg_001</strain>
    </source>
</reference>
<feature type="non-terminal residue" evidence="2">
    <location>
        <position position="1"/>
    </location>
</feature>
<keyword evidence="3" id="KW-1185">Reference proteome</keyword>
<proteinExistence type="predicted"/>
<feature type="domain" description="IMS import disulfide relay-system CHCH-CHCH-like Cx9C" evidence="1">
    <location>
        <begin position="4"/>
        <end position="48"/>
    </location>
</feature>
<comment type="caution">
    <text evidence="2">The sequence shown here is derived from an EMBL/GenBank/DDBJ whole genome shotgun (WGS) entry which is preliminary data.</text>
</comment>
<evidence type="ECO:0000313" key="2">
    <source>
        <dbReference type="EMBL" id="MBN3324222.1"/>
    </source>
</evidence>
<dbReference type="AlphaFoldDB" id="A0A8J7P2F8"/>
<dbReference type="PANTHER" id="PTHR47106:SF1">
    <property type="entry name" value="COILED-COIL-HELIX-COILED-COIL-HELIX DOMAIN-CONTAINING PROTEIN 5"/>
    <property type="match status" value="1"/>
</dbReference>
<evidence type="ECO:0000313" key="3">
    <source>
        <dbReference type="Proteomes" id="UP000736164"/>
    </source>
</evidence>
<dbReference type="GO" id="GO:0005758">
    <property type="term" value="C:mitochondrial intermembrane space"/>
    <property type="evidence" value="ECO:0007669"/>
    <property type="project" value="TreeGrafter"/>
</dbReference>
<evidence type="ECO:0000259" key="1">
    <source>
        <dbReference type="Pfam" id="PF16860"/>
    </source>
</evidence>
<organism evidence="2 3">
    <name type="scientific">Atractosteus spatula</name>
    <name type="common">Alligator gar</name>
    <name type="synonym">Lepisosteus spatula</name>
    <dbReference type="NCBI Taxonomy" id="7917"/>
    <lineage>
        <taxon>Eukaryota</taxon>
        <taxon>Metazoa</taxon>
        <taxon>Chordata</taxon>
        <taxon>Craniata</taxon>
        <taxon>Vertebrata</taxon>
        <taxon>Euteleostomi</taxon>
        <taxon>Actinopterygii</taxon>
        <taxon>Neopterygii</taxon>
        <taxon>Holostei</taxon>
        <taxon>Semionotiformes</taxon>
        <taxon>Lepisosteidae</taxon>
        <taxon>Atractosteus</taxon>
    </lineage>
</organism>
<dbReference type="EMBL" id="JAAWVO010069671">
    <property type="protein sequence ID" value="MBN3324222.1"/>
    <property type="molecule type" value="Genomic_DNA"/>
</dbReference>
<sequence length="294" mass="31480">QAAMEITARYCRREMEEYGMCVASNPSSWQQECHALKMKVAQCTSSHPVIQQIRSECASPFSAFERCLRENQDSAASCSPHVSRFLACAETVKLSGLGETPITACLSNLSVCVSISGQPVCVSVSGQPVCLSLWSARLCVSLVSPSVCLSLISPSVCLSLIRPSVCLSLIRPSVCPSLITLSVCPSLVSPSVCPSLVSPSVCPSLITLSVCPSLITLSVCPSLVHLWSACLCVSLVSLSVCQSDWAGITLSIRDSTAVAMNHGSVTVYYLWWFPSSTYRKSSSIATDFDYVKQN</sequence>
<dbReference type="Proteomes" id="UP000736164">
    <property type="component" value="Unassembled WGS sequence"/>
</dbReference>
<dbReference type="InterPro" id="IPR052848">
    <property type="entry name" value="CHCH_domain-containing_protein"/>
</dbReference>
<gene>
    <name evidence="2" type="primary">Chchd5</name>
    <name evidence="2" type="ORF">GTO95_0018015</name>
</gene>
<feature type="non-terminal residue" evidence="2">
    <location>
        <position position="294"/>
    </location>
</feature>
<dbReference type="Pfam" id="PF16860">
    <property type="entry name" value="CX9C"/>
    <property type="match status" value="1"/>
</dbReference>